<feature type="compositionally biased region" description="Polar residues" evidence="6">
    <location>
        <begin position="1"/>
        <end position="10"/>
    </location>
</feature>
<keyword evidence="8" id="KW-1185">Reference proteome</keyword>
<feature type="coiled-coil region" evidence="5">
    <location>
        <begin position="306"/>
        <end position="343"/>
    </location>
</feature>
<evidence type="ECO:0000313" key="8">
    <source>
        <dbReference type="Proteomes" id="UP000278807"/>
    </source>
</evidence>
<proteinExistence type="inferred from homology"/>
<evidence type="ECO:0000313" key="7">
    <source>
        <dbReference type="EMBL" id="VDN97204.1"/>
    </source>
</evidence>
<dbReference type="PANTHER" id="PTHR19960">
    <property type="entry name" value="TEKTIN"/>
    <property type="match status" value="1"/>
</dbReference>
<comment type="similarity">
    <text evidence="1 4">Belongs to the tektin family.</text>
</comment>
<dbReference type="PANTHER" id="PTHR19960:SF12">
    <property type="entry name" value="TEKTIN-4"/>
    <property type="match status" value="1"/>
</dbReference>
<keyword evidence="3 5" id="KW-0175">Coiled coil</keyword>
<dbReference type="PRINTS" id="PR00511">
    <property type="entry name" value="TEKTIN"/>
</dbReference>
<evidence type="ECO:0000256" key="5">
    <source>
        <dbReference type="SAM" id="Coils"/>
    </source>
</evidence>
<evidence type="ECO:0000313" key="9">
    <source>
        <dbReference type="WBParaSite" id="HNAJ_0000134601-mRNA-1"/>
    </source>
</evidence>
<keyword evidence="2" id="KW-0963">Cytoplasm</keyword>
<evidence type="ECO:0000256" key="6">
    <source>
        <dbReference type="SAM" id="MobiDB-lite"/>
    </source>
</evidence>
<comment type="subcellular location">
    <subcellularLocation>
        <location evidence="4">Cytoplasm</location>
        <location evidence="4">Cytoskeleton</location>
        <location evidence="4">Cilium axoneme</location>
    </subcellularLocation>
</comment>
<dbReference type="OrthoDB" id="5788000at2759"/>
<keyword evidence="4" id="KW-0969">Cilium</keyword>
<protein>
    <recommendedName>
        <fullName evidence="4">Tektin</fullName>
    </recommendedName>
</protein>
<dbReference type="Pfam" id="PF03148">
    <property type="entry name" value="Tektin"/>
    <property type="match status" value="1"/>
</dbReference>
<keyword evidence="4" id="KW-0282">Flagellum</keyword>
<keyword evidence="4" id="KW-0966">Cell projection</keyword>
<dbReference type="GO" id="GO:0005634">
    <property type="term" value="C:nucleus"/>
    <property type="evidence" value="ECO:0007669"/>
    <property type="project" value="TreeGrafter"/>
</dbReference>
<dbReference type="STRING" id="102285.A0A158QH30"/>
<feature type="coiled-coil region" evidence="5">
    <location>
        <begin position="372"/>
        <end position="413"/>
    </location>
</feature>
<name>A0A158QH30_RODNA</name>
<organism evidence="9">
    <name type="scientific">Rodentolepis nana</name>
    <name type="common">Dwarf tapeworm</name>
    <name type="synonym">Hymenolepis nana</name>
    <dbReference type="NCBI Taxonomy" id="102285"/>
    <lineage>
        <taxon>Eukaryota</taxon>
        <taxon>Metazoa</taxon>
        <taxon>Spiralia</taxon>
        <taxon>Lophotrochozoa</taxon>
        <taxon>Platyhelminthes</taxon>
        <taxon>Cestoda</taxon>
        <taxon>Eucestoda</taxon>
        <taxon>Cyclophyllidea</taxon>
        <taxon>Hymenolepididae</taxon>
        <taxon>Rodentolepis</taxon>
    </lineage>
</organism>
<evidence type="ECO:0000256" key="3">
    <source>
        <dbReference type="ARBA" id="ARBA00023054"/>
    </source>
</evidence>
<dbReference type="GO" id="GO:0015630">
    <property type="term" value="C:microtubule cytoskeleton"/>
    <property type="evidence" value="ECO:0007669"/>
    <property type="project" value="UniProtKB-UniRule"/>
</dbReference>
<dbReference type="WBParaSite" id="HNAJ_0000134601-mRNA-1">
    <property type="protein sequence ID" value="HNAJ_0000134601-mRNA-1"/>
    <property type="gene ID" value="HNAJ_0000134601"/>
</dbReference>
<dbReference type="GO" id="GO:0005930">
    <property type="term" value="C:axoneme"/>
    <property type="evidence" value="ECO:0007669"/>
    <property type="project" value="UniProtKB-SubCell"/>
</dbReference>
<evidence type="ECO:0000256" key="1">
    <source>
        <dbReference type="ARBA" id="ARBA00007209"/>
    </source>
</evidence>
<reference evidence="7 8" key="2">
    <citation type="submission" date="2018-11" db="EMBL/GenBank/DDBJ databases">
        <authorList>
            <consortium name="Pathogen Informatics"/>
        </authorList>
    </citation>
    <scope>NUCLEOTIDE SEQUENCE [LARGE SCALE GENOMIC DNA]</scope>
</reference>
<dbReference type="GO" id="GO:0060294">
    <property type="term" value="P:cilium movement involved in cell motility"/>
    <property type="evidence" value="ECO:0007669"/>
    <property type="project" value="UniProtKB-UniRule"/>
</dbReference>
<sequence length="444" mass="51491">MSNSCENNIPKNPVQAIEPPSFPEQAYTTSNGYETGIPIMGFRSGRYIPVEARRNLQNRLLLVEKDVEISQKFRENTADLICSTLEKTKYNFANTTESFRSRLQDIHHWARELESEINRSVSVTDFLIKRFGELETSLKALDECLLLTSDGINARQRRFGEDLQQDAVELQLLRELDMINKHIAFTKEAITSINAQVKKNREAKTNMEKAWSDKHEADLLDSEAAHLSITSGNTQYYAGEARAWPQAAQSTPTSWMQHAHDLILVSEEQRRASCYLSDLVEKLLISTEKTIIAQKDRVNVAMLKRLEEYEFEKQELISKLGRLSEEIMKVEESIEELKRAKAAKDAYVKIVQTRLHLHNQRKNVENCRDPPQQLMLNELHDLNEMTDQLENQIQSSIEKLKHLQDEQLVLERQIHMKNASIQVDRDHCVRHRERFPSPHRLRGH</sequence>
<dbReference type="InterPro" id="IPR000435">
    <property type="entry name" value="Tektins"/>
</dbReference>
<dbReference type="EMBL" id="UZAE01000512">
    <property type="protein sequence ID" value="VDN97204.1"/>
    <property type="molecule type" value="Genomic_DNA"/>
</dbReference>
<dbReference type="AlphaFoldDB" id="A0A158QH30"/>
<gene>
    <name evidence="7" type="ORF">HNAJ_LOCUS1345</name>
</gene>
<dbReference type="InterPro" id="IPR048256">
    <property type="entry name" value="Tektin-like"/>
</dbReference>
<dbReference type="Proteomes" id="UP000278807">
    <property type="component" value="Unassembled WGS sequence"/>
</dbReference>
<evidence type="ECO:0000256" key="2">
    <source>
        <dbReference type="ARBA" id="ARBA00022490"/>
    </source>
</evidence>
<dbReference type="GO" id="GO:0060271">
    <property type="term" value="P:cilium assembly"/>
    <property type="evidence" value="ECO:0007669"/>
    <property type="project" value="UniProtKB-UniRule"/>
</dbReference>
<feature type="region of interest" description="Disordered" evidence="6">
    <location>
        <begin position="1"/>
        <end position="20"/>
    </location>
</feature>
<reference evidence="9" key="1">
    <citation type="submission" date="2016-04" db="UniProtKB">
        <authorList>
            <consortium name="WormBaseParasite"/>
        </authorList>
    </citation>
    <scope>IDENTIFICATION</scope>
</reference>
<evidence type="ECO:0000256" key="4">
    <source>
        <dbReference type="RuleBase" id="RU367040"/>
    </source>
</evidence>
<accession>A0A158QH30</accession>